<protein>
    <submittedName>
        <fullName evidence="1">Uncharacterized protein</fullName>
    </submittedName>
</protein>
<accession>A0A1D1VMS8</accession>
<name>A0A1D1VMS8_RAMVA</name>
<evidence type="ECO:0000313" key="2">
    <source>
        <dbReference type="Proteomes" id="UP000186922"/>
    </source>
</evidence>
<reference evidence="1 2" key="1">
    <citation type="journal article" date="2016" name="Nat. Commun.">
        <title>Extremotolerant tardigrade genome and improved radiotolerance of human cultured cells by tardigrade-unique protein.</title>
        <authorList>
            <person name="Hashimoto T."/>
            <person name="Horikawa D.D."/>
            <person name="Saito Y."/>
            <person name="Kuwahara H."/>
            <person name="Kozuka-Hata H."/>
            <person name="Shin-I T."/>
            <person name="Minakuchi Y."/>
            <person name="Ohishi K."/>
            <person name="Motoyama A."/>
            <person name="Aizu T."/>
            <person name="Enomoto A."/>
            <person name="Kondo K."/>
            <person name="Tanaka S."/>
            <person name="Hara Y."/>
            <person name="Koshikawa S."/>
            <person name="Sagara H."/>
            <person name="Miura T."/>
            <person name="Yokobori S."/>
            <person name="Miyagawa K."/>
            <person name="Suzuki Y."/>
            <person name="Kubo T."/>
            <person name="Oyama M."/>
            <person name="Kohara Y."/>
            <person name="Fujiyama A."/>
            <person name="Arakawa K."/>
            <person name="Katayama T."/>
            <person name="Toyoda A."/>
            <person name="Kunieda T."/>
        </authorList>
    </citation>
    <scope>NUCLEOTIDE SEQUENCE [LARGE SCALE GENOMIC DNA]</scope>
    <source>
        <strain evidence="1 2">YOKOZUNA-1</strain>
    </source>
</reference>
<dbReference type="EMBL" id="BDGG01000009">
    <property type="protein sequence ID" value="GAV02920.1"/>
    <property type="molecule type" value="Genomic_DNA"/>
</dbReference>
<comment type="caution">
    <text evidence="1">The sequence shown here is derived from an EMBL/GenBank/DDBJ whole genome shotgun (WGS) entry which is preliminary data.</text>
</comment>
<gene>
    <name evidence="1" type="primary">RvY_13422-1</name>
    <name evidence="1" type="synonym">RvY_13422.1</name>
    <name evidence="1" type="ORF">RvY_13422</name>
</gene>
<organism evidence="1 2">
    <name type="scientific">Ramazzottius varieornatus</name>
    <name type="common">Water bear</name>
    <name type="synonym">Tardigrade</name>
    <dbReference type="NCBI Taxonomy" id="947166"/>
    <lineage>
        <taxon>Eukaryota</taxon>
        <taxon>Metazoa</taxon>
        <taxon>Ecdysozoa</taxon>
        <taxon>Tardigrada</taxon>
        <taxon>Eutardigrada</taxon>
        <taxon>Parachela</taxon>
        <taxon>Hypsibioidea</taxon>
        <taxon>Ramazzottiidae</taxon>
        <taxon>Ramazzottius</taxon>
    </lineage>
</organism>
<sequence length="71" mass="8142">MPAPRNPDFYNYRSNPEVIKYQGFDVMTRQVAGDFAAWQQDKLPGKPDDRVQYAIVLHSTKRVVGNCTINL</sequence>
<dbReference type="Proteomes" id="UP000186922">
    <property type="component" value="Unassembled WGS sequence"/>
</dbReference>
<evidence type="ECO:0000313" key="1">
    <source>
        <dbReference type="EMBL" id="GAV02920.1"/>
    </source>
</evidence>
<keyword evidence="2" id="KW-1185">Reference proteome</keyword>
<proteinExistence type="predicted"/>
<dbReference type="Gene3D" id="3.40.630.30">
    <property type="match status" value="1"/>
</dbReference>
<dbReference type="AlphaFoldDB" id="A0A1D1VMS8"/>